<accession>A0A7V8T0W7</accession>
<dbReference type="PANTHER" id="PTHR30349">
    <property type="entry name" value="PHAGE INTEGRASE-RELATED"/>
    <property type="match status" value="1"/>
</dbReference>
<dbReference type="AlphaFoldDB" id="A0A7V8T0W7"/>
<dbReference type="Proteomes" id="UP000567293">
    <property type="component" value="Unassembled WGS sequence"/>
</dbReference>
<gene>
    <name evidence="3" type="ORF">HRJ53_29355</name>
</gene>
<keyword evidence="4" id="KW-1185">Reference proteome</keyword>
<dbReference type="InterPro" id="IPR050090">
    <property type="entry name" value="Tyrosine_recombinase_XerCD"/>
</dbReference>
<proteinExistence type="predicted"/>
<name>A0A7V8T0W7_9BACT</name>
<dbReference type="Gene3D" id="1.10.443.10">
    <property type="entry name" value="Intergrase catalytic core"/>
    <property type="match status" value="1"/>
</dbReference>
<dbReference type="InterPro" id="IPR011010">
    <property type="entry name" value="DNA_brk_join_enz"/>
</dbReference>
<dbReference type="PROSITE" id="PS51898">
    <property type="entry name" value="TYR_RECOMBINASE"/>
    <property type="match status" value="1"/>
</dbReference>
<evidence type="ECO:0000256" key="1">
    <source>
        <dbReference type="ARBA" id="ARBA00023172"/>
    </source>
</evidence>
<organism evidence="3 4">
    <name type="scientific">Candidatus Acidiferrum panamense</name>
    <dbReference type="NCBI Taxonomy" id="2741543"/>
    <lineage>
        <taxon>Bacteria</taxon>
        <taxon>Pseudomonadati</taxon>
        <taxon>Acidobacteriota</taxon>
        <taxon>Terriglobia</taxon>
        <taxon>Candidatus Acidiferrales</taxon>
        <taxon>Candidatus Acidiferrum</taxon>
    </lineage>
</organism>
<dbReference type="GO" id="GO:0003677">
    <property type="term" value="F:DNA binding"/>
    <property type="evidence" value="ECO:0007669"/>
    <property type="project" value="InterPro"/>
</dbReference>
<comment type="caution">
    <text evidence="3">The sequence shown here is derived from an EMBL/GenBank/DDBJ whole genome shotgun (WGS) entry which is preliminary data.</text>
</comment>
<keyword evidence="1" id="KW-0233">DNA recombination</keyword>
<dbReference type="SUPFAM" id="SSF56349">
    <property type="entry name" value="DNA breaking-rejoining enzymes"/>
    <property type="match status" value="1"/>
</dbReference>
<dbReference type="InterPro" id="IPR013762">
    <property type="entry name" value="Integrase-like_cat_sf"/>
</dbReference>
<sequence length="249" mass="28029">RSPDTATAEDLRRYQVHQTEREVHPPAMNSSVAALRFFFKITLGRADLATRLARVHYPRRLPRVLSPEDVGRLLEAAPGPGLKYKAALSVAYGAGLRASEVVALTVTDIDSKRMLIRVEQGKGRKDRYAMLSPRLLEVLRAWWRQCRSQSWLFPSRDPFLPITARQLRRACHMAAEVASLGSWITPHTLRHSFATHLLEARYEARVIQVLLGHSKLETTSHYTQVAANLLRTVTSPLDNLILTNEGPPA</sequence>
<reference evidence="3" key="1">
    <citation type="submission" date="2020-06" db="EMBL/GenBank/DDBJ databases">
        <title>Legume-microbial interactions unlock mineral nutrients during tropical forest succession.</title>
        <authorList>
            <person name="Epihov D.Z."/>
        </authorList>
    </citation>
    <scope>NUCLEOTIDE SEQUENCE [LARGE SCALE GENOMIC DNA]</scope>
    <source>
        <strain evidence="3">Pan2503</strain>
    </source>
</reference>
<feature type="domain" description="Tyr recombinase" evidence="2">
    <location>
        <begin position="60"/>
        <end position="235"/>
    </location>
</feature>
<feature type="non-terminal residue" evidence="3">
    <location>
        <position position="1"/>
    </location>
</feature>
<evidence type="ECO:0000313" key="4">
    <source>
        <dbReference type="Proteomes" id="UP000567293"/>
    </source>
</evidence>
<dbReference type="InterPro" id="IPR002104">
    <property type="entry name" value="Integrase_catalytic"/>
</dbReference>
<dbReference type="GO" id="GO:0006310">
    <property type="term" value="P:DNA recombination"/>
    <property type="evidence" value="ECO:0007669"/>
    <property type="project" value="UniProtKB-KW"/>
</dbReference>
<evidence type="ECO:0000313" key="3">
    <source>
        <dbReference type="EMBL" id="MBA0089117.1"/>
    </source>
</evidence>
<dbReference type="PANTHER" id="PTHR30349:SF64">
    <property type="entry name" value="PROPHAGE INTEGRASE INTD-RELATED"/>
    <property type="match status" value="1"/>
</dbReference>
<dbReference type="Pfam" id="PF00589">
    <property type="entry name" value="Phage_integrase"/>
    <property type="match status" value="1"/>
</dbReference>
<dbReference type="GO" id="GO:0015074">
    <property type="term" value="P:DNA integration"/>
    <property type="evidence" value="ECO:0007669"/>
    <property type="project" value="InterPro"/>
</dbReference>
<protein>
    <submittedName>
        <fullName evidence="3">Tyrosine-type recombinase/integrase</fullName>
    </submittedName>
</protein>
<evidence type="ECO:0000259" key="2">
    <source>
        <dbReference type="PROSITE" id="PS51898"/>
    </source>
</evidence>
<dbReference type="EMBL" id="JACDQQ010002843">
    <property type="protein sequence ID" value="MBA0089117.1"/>
    <property type="molecule type" value="Genomic_DNA"/>
</dbReference>